<dbReference type="Proteomes" id="UP000284243">
    <property type="component" value="Unassembled WGS sequence"/>
</dbReference>
<evidence type="ECO:0000256" key="2">
    <source>
        <dbReference type="SAM" id="SignalP"/>
    </source>
</evidence>
<dbReference type="RefSeq" id="WP_046403773.1">
    <property type="nucleotide sequence ID" value="NZ_JBBNFH010000002.1"/>
</dbReference>
<dbReference type="EMBL" id="QRYC01000022">
    <property type="protein sequence ID" value="RGU55026.1"/>
    <property type="molecule type" value="Genomic_DNA"/>
</dbReference>
<proteinExistence type="predicted"/>
<dbReference type="Pfam" id="PF13174">
    <property type="entry name" value="TPR_6"/>
    <property type="match status" value="1"/>
</dbReference>
<protein>
    <submittedName>
        <fullName evidence="3">Tetratricopeptide repeat protein</fullName>
    </submittedName>
</protein>
<sequence>MKFIVILFLLFTSIYTLAQQSDSQLAYTYYQAKEYDKAAEKFLKLYERTHSANFLDYYIICLINGKEYDKAEDTLKKLLKTDDSNKDFLIDLGYIYQQQGKTNKSEECYGKAIKKIIPQNTAIINLANKFKNIREYSWAIKTYQQGRILLKKPDAFLKELGDCYLMERDYEQMMPLFVRTLELNPGSIDNITVQLSFARSNDIVNSIDPVIEKTLKSLCQKTDYLPVFDELAVWYNLQIRNYLLALQHAVLLNNKSENKLHIFLNIALDAINNKAFDQATIAYQKILGKGKENNPFYLPARKGILTCRYEQLRQSPADRSDYLQIAGDCEKYMQEFGYTPTNIDILSLLAELYAYRLQRPDSADRLLDKAIRMPRLNSNTLSQLKSQRADLLTFMDNPWEATILYTQLEKANPNNDIGYEAKLKKAMLAYYAGDLLWAKAQFDVLKGATSKLISNDAIQMSHFIHMNYEAEGDNRDLEKMGRTEYLLYKQQFQEVLPRLDSLIGHCSPGISDYATLQKARSLCACFQDEEAAKLLSELKDRSEQVYIKAEALFQLAGLKRKQKELQQAKELYRLLVTDYSGSVYSIEAAKLYRDLEAGEQTEVNNL</sequence>
<evidence type="ECO:0000313" key="3">
    <source>
        <dbReference type="EMBL" id="RGU55026.1"/>
    </source>
</evidence>
<organism evidence="3 4">
    <name type="scientific">Odoribacter splanchnicus</name>
    <dbReference type="NCBI Taxonomy" id="28118"/>
    <lineage>
        <taxon>Bacteria</taxon>
        <taxon>Pseudomonadati</taxon>
        <taxon>Bacteroidota</taxon>
        <taxon>Bacteroidia</taxon>
        <taxon>Bacteroidales</taxon>
        <taxon>Odoribacteraceae</taxon>
        <taxon>Odoribacter</taxon>
    </lineage>
</organism>
<dbReference type="Pfam" id="PF13181">
    <property type="entry name" value="TPR_8"/>
    <property type="match status" value="1"/>
</dbReference>
<dbReference type="SUPFAM" id="SSF48452">
    <property type="entry name" value="TPR-like"/>
    <property type="match status" value="2"/>
</dbReference>
<keyword evidence="2" id="KW-0732">Signal</keyword>
<gene>
    <name evidence="3" type="ORF">DWW57_13710</name>
</gene>
<feature type="repeat" description="TPR" evidence="1">
    <location>
        <begin position="154"/>
        <end position="187"/>
    </location>
</feature>
<dbReference type="Gene3D" id="1.25.40.10">
    <property type="entry name" value="Tetratricopeptide repeat domain"/>
    <property type="match status" value="2"/>
</dbReference>
<dbReference type="InterPro" id="IPR019734">
    <property type="entry name" value="TPR_rpt"/>
</dbReference>
<dbReference type="InterPro" id="IPR011990">
    <property type="entry name" value="TPR-like_helical_dom_sf"/>
</dbReference>
<name>A0A412TMR7_9BACT</name>
<feature type="chain" id="PRO_5019586720" evidence="2">
    <location>
        <begin position="19"/>
        <end position="606"/>
    </location>
</feature>
<evidence type="ECO:0000313" key="4">
    <source>
        <dbReference type="Proteomes" id="UP000284243"/>
    </source>
</evidence>
<dbReference type="AlphaFoldDB" id="A0A412TMR7"/>
<evidence type="ECO:0000256" key="1">
    <source>
        <dbReference type="PROSITE-ProRule" id="PRU00339"/>
    </source>
</evidence>
<comment type="caution">
    <text evidence="3">The sequence shown here is derived from an EMBL/GenBank/DDBJ whole genome shotgun (WGS) entry which is preliminary data.</text>
</comment>
<dbReference type="PROSITE" id="PS50005">
    <property type="entry name" value="TPR"/>
    <property type="match status" value="1"/>
</dbReference>
<accession>A0A412TMR7</accession>
<reference evidence="3 4" key="1">
    <citation type="submission" date="2018-08" db="EMBL/GenBank/DDBJ databases">
        <title>A genome reference for cultivated species of the human gut microbiota.</title>
        <authorList>
            <person name="Zou Y."/>
            <person name="Xue W."/>
            <person name="Luo G."/>
        </authorList>
    </citation>
    <scope>NUCLEOTIDE SEQUENCE [LARGE SCALE GENOMIC DNA]</scope>
    <source>
        <strain evidence="3 4">AF16-14</strain>
    </source>
</reference>
<dbReference type="SMART" id="SM00028">
    <property type="entry name" value="TPR"/>
    <property type="match status" value="6"/>
</dbReference>
<feature type="signal peptide" evidence="2">
    <location>
        <begin position="1"/>
        <end position="18"/>
    </location>
</feature>
<keyword evidence="1" id="KW-0802">TPR repeat</keyword>